<comment type="caution">
    <text evidence="1">The sequence shown here is derived from an EMBL/GenBank/DDBJ whole genome shotgun (WGS) entry which is preliminary data.</text>
</comment>
<gene>
    <name evidence="1" type="ORF">H4W34_006406</name>
</gene>
<protein>
    <submittedName>
        <fullName evidence="1">Uncharacterized protein</fullName>
    </submittedName>
</protein>
<evidence type="ECO:0000313" key="1">
    <source>
        <dbReference type="EMBL" id="MBE1536573.1"/>
    </source>
</evidence>
<sequence>MTYRYHRPIRKFIAGFAVTAAVPETEAGA</sequence>
<name>A0ABR9K158_9ACTN</name>
<organism evidence="1 2">
    <name type="scientific">Actinomadura algeriensis</name>
    <dbReference type="NCBI Taxonomy" id="1679523"/>
    <lineage>
        <taxon>Bacteria</taxon>
        <taxon>Bacillati</taxon>
        <taxon>Actinomycetota</taxon>
        <taxon>Actinomycetes</taxon>
        <taxon>Streptosporangiales</taxon>
        <taxon>Thermomonosporaceae</taxon>
        <taxon>Actinomadura</taxon>
    </lineage>
</organism>
<keyword evidence="2" id="KW-1185">Reference proteome</keyword>
<accession>A0ABR9K158</accession>
<reference evidence="1 2" key="1">
    <citation type="submission" date="2020-10" db="EMBL/GenBank/DDBJ databases">
        <title>Sequencing the genomes of 1000 actinobacteria strains.</title>
        <authorList>
            <person name="Klenk H.-P."/>
        </authorList>
    </citation>
    <scope>NUCLEOTIDE SEQUENCE [LARGE SCALE GENOMIC DNA]</scope>
    <source>
        <strain evidence="1 2">DSM 46744</strain>
    </source>
</reference>
<dbReference type="Proteomes" id="UP000627838">
    <property type="component" value="Unassembled WGS sequence"/>
</dbReference>
<proteinExistence type="predicted"/>
<evidence type="ECO:0000313" key="2">
    <source>
        <dbReference type="Proteomes" id="UP000627838"/>
    </source>
</evidence>
<dbReference type="EMBL" id="JADBDZ010000001">
    <property type="protein sequence ID" value="MBE1536573.1"/>
    <property type="molecule type" value="Genomic_DNA"/>
</dbReference>